<dbReference type="InterPro" id="IPR003779">
    <property type="entry name" value="CMD-like"/>
</dbReference>
<name>A0A9P9E4C1_9HYPO</name>
<dbReference type="PANTHER" id="PTHR34846">
    <property type="entry name" value="4-CARBOXYMUCONOLACTONE DECARBOXYLASE FAMILY PROTEIN (AFU_ORTHOLOGUE AFUA_6G11590)"/>
    <property type="match status" value="1"/>
</dbReference>
<comment type="caution">
    <text evidence="2">The sequence shown here is derived from an EMBL/GenBank/DDBJ whole genome shotgun (WGS) entry which is preliminary data.</text>
</comment>
<gene>
    <name evidence="2" type="ORF">EDB81DRAFT_696506</name>
</gene>
<dbReference type="PANTHER" id="PTHR34846:SF11">
    <property type="entry name" value="4-CARBOXYMUCONOLACTONE DECARBOXYLASE FAMILY PROTEIN (AFU_ORTHOLOGUE AFUA_6G11590)"/>
    <property type="match status" value="1"/>
</dbReference>
<reference evidence="2" key="1">
    <citation type="journal article" date="2021" name="Nat. Commun.">
        <title>Genetic determinants of endophytism in the Arabidopsis root mycobiome.</title>
        <authorList>
            <person name="Mesny F."/>
            <person name="Miyauchi S."/>
            <person name="Thiergart T."/>
            <person name="Pickel B."/>
            <person name="Atanasova L."/>
            <person name="Karlsson M."/>
            <person name="Huettel B."/>
            <person name="Barry K.W."/>
            <person name="Haridas S."/>
            <person name="Chen C."/>
            <person name="Bauer D."/>
            <person name="Andreopoulos W."/>
            <person name="Pangilinan J."/>
            <person name="LaButti K."/>
            <person name="Riley R."/>
            <person name="Lipzen A."/>
            <person name="Clum A."/>
            <person name="Drula E."/>
            <person name="Henrissat B."/>
            <person name="Kohler A."/>
            <person name="Grigoriev I.V."/>
            <person name="Martin F.M."/>
            <person name="Hacquard S."/>
        </authorList>
    </citation>
    <scope>NUCLEOTIDE SEQUENCE</scope>
    <source>
        <strain evidence="2">MPI-CAGE-AT-0147</strain>
    </source>
</reference>
<evidence type="ECO:0000259" key="1">
    <source>
        <dbReference type="Pfam" id="PF02627"/>
    </source>
</evidence>
<dbReference type="Proteomes" id="UP000738349">
    <property type="component" value="Unassembled WGS sequence"/>
</dbReference>
<proteinExistence type="predicted"/>
<dbReference type="InterPro" id="IPR029032">
    <property type="entry name" value="AhpD-like"/>
</dbReference>
<organism evidence="2 3">
    <name type="scientific">Dactylonectria macrodidyma</name>
    <dbReference type="NCBI Taxonomy" id="307937"/>
    <lineage>
        <taxon>Eukaryota</taxon>
        <taxon>Fungi</taxon>
        <taxon>Dikarya</taxon>
        <taxon>Ascomycota</taxon>
        <taxon>Pezizomycotina</taxon>
        <taxon>Sordariomycetes</taxon>
        <taxon>Hypocreomycetidae</taxon>
        <taxon>Hypocreales</taxon>
        <taxon>Nectriaceae</taxon>
        <taxon>Dactylonectria</taxon>
    </lineage>
</organism>
<dbReference type="Gene3D" id="1.20.1290.10">
    <property type="entry name" value="AhpD-like"/>
    <property type="match status" value="1"/>
</dbReference>
<keyword evidence="3" id="KW-1185">Reference proteome</keyword>
<feature type="domain" description="Carboxymuconolactone decarboxylase-like" evidence="1">
    <location>
        <begin position="44"/>
        <end position="99"/>
    </location>
</feature>
<dbReference type="GO" id="GO:0051920">
    <property type="term" value="F:peroxiredoxin activity"/>
    <property type="evidence" value="ECO:0007669"/>
    <property type="project" value="InterPro"/>
</dbReference>
<dbReference type="EMBL" id="JAGMUV010000017">
    <property type="protein sequence ID" value="KAH7131215.1"/>
    <property type="molecule type" value="Genomic_DNA"/>
</dbReference>
<dbReference type="SUPFAM" id="SSF69118">
    <property type="entry name" value="AhpD-like"/>
    <property type="match status" value="1"/>
</dbReference>
<dbReference type="AlphaFoldDB" id="A0A9P9E4C1"/>
<accession>A0A9P9E4C1</accession>
<evidence type="ECO:0000313" key="2">
    <source>
        <dbReference type="EMBL" id="KAH7131215.1"/>
    </source>
</evidence>
<sequence>MRVPYISNPPLVASPEEEAIVAAIAARRYPRPLQPLDLALLHSPAIANGWNTFVGAVRQQTSLPDDLRELAICRIAAVNRAWYEWMHHAPLAIKAGVSSKAMEKIKVDTSLLRSAHAGAFSDRQWAVAVVTDEMTRNVQVADETFAWLKSLFADKEVVEIVATVACYNCVSRFLVALDVGERNGTEPE</sequence>
<dbReference type="Pfam" id="PF02627">
    <property type="entry name" value="CMD"/>
    <property type="match status" value="1"/>
</dbReference>
<protein>
    <submittedName>
        <fullName evidence="2">AhpD-like protein</fullName>
    </submittedName>
</protein>
<evidence type="ECO:0000313" key="3">
    <source>
        <dbReference type="Proteomes" id="UP000738349"/>
    </source>
</evidence>
<dbReference type="OrthoDB" id="9998495at2759"/>